<organism evidence="2 3">
    <name type="scientific">Massariosphaeria phaeospora</name>
    <dbReference type="NCBI Taxonomy" id="100035"/>
    <lineage>
        <taxon>Eukaryota</taxon>
        <taxon>Fungi</taxon>
        <taxon>Dikarya</taxon>
        <taxon>Ascomycota</taxon>
        <taxon>Pezizomycotina</taxon>
        <taxon>Dothideomycetes</taxon>
        <taxon>Pleosporomycetidae</taxon>
        <taxon>Pleosporales</taxon>
        <taxon>Pleosporales incertae sedis</taxon>
        <taxon>Massariosphaeria</taxon>
    </lineage>
</organism>
<evidence type="ECO:0000313" key="2">
    <source>
        <dbReference type="EMBL" id="KAF2870064.1"/>
    </source>
</evidence>
<sequence>MLERQSVCRTHISTCAPLCFSLSRPPTAITYSCVDACCASSTALHLAPPTAPRAPTFYPHLALLYSPSPRPSAKLPRPSMALQASPGGGLAQSLGASAMVLGFLASIPFYSKFTGHPSPELDLTHGGNPEPTPELLPSSHTMNVEPMPPGFYALERSEDVCYVDGPGDTTISSPRTTDHATIFGGYAPAQALPVTSSAIRLSALALLLSAIPTLLALLPTSKLTGLVQATIIHITVIVLTIYLCTLFSRLMRELARQKVVVWQAQTKVSRLHAAMHLQEQKRITERIELLQMLHDLVTSSENDHSNTKASLARLETALETVQAEQFQVRPDLAHLQKGLSTALSRVGTLFADQGTRATMAKFAVAKMKRYQTLNLEVNTSFAKSIAGLADTDVNGHLLAFMDAVASEFSKGTRRPPPVFNTPPGGFQFQGAQQYGGFSGPRAATPAGAAYGSAGRANAHAGFGTQGMGYGAGR</sequence>
<feature type="transmembrane region" description="Helical" evidence="1">
    <location>
        <begin position="201"/>
        <end position="220"/>
    </location>
</feature>
<name>A0A7C8MI69_9PLEO</name>
<evidence type="ECO:0000256" key="1">
    <source>
        <dbReference type="SAM" id="Phobius"/>
    </source>
</evidence>
<accession>A0A7C8MI69</accession>
<proteinExistence type="predicted"/>
<keyword evidence="1" id="KW-0472">Membrane</keyword>
<keyword evidence="1" id="KW-1133">Transmembrane helix</keyword>
<keyword evidence="3" id="KW-1185">Reference proteome</keyword>
<dbReference type="Proteomes" id="UP000481861">
    <property type="component" value="Unassembled WGS sequence"/>
</dbReference>
<gene>
    <name evidence="2" type="ORF">BDV95DRAFT_639122</name>
</gene>
<dbReference type="EMBL" id="JAADJZ010000014">
    <property type="protein sequence ID" value="KAF2870064.1"/>
    <property type="molecule type" value="Genomic_DNA"/>
</dbReference>
<feature type="transmembrane region" description="Helical" evidence="1">
    <location>
        <begin position="226"/>
        <end position="248"/>
    </location>
</feature>
<dbReference type="AlphaFoldDB" id="A0A7C8MI69"/>
<protein>
    <submittedName>
        <fullName evidence="2">Uncharacterized protein</fullName>
    </submittedName>
</protein>
<comment type="caution">
    <text evidence="2">The sequence shown here is derived from an EMBL/GenBank/DDBJ whole genome shotgun (WGS) entry which is preliminary data.</text>
</comment>
<reference evidence="2 3" key="1">
    <citation type="submission" date="2020-01" db="EMBL/GenBank/DDBJ databases">
        <authorList>
            <consortium name="DOE Joint Genome Institute"/>
            <person name="Haridas S."/>
            <person name="Albert R."/>
            <person name="Binder M."/>
            <person name="Bloem J."/>
            <person name="Labutti K."/>
            <person name="Salamov A."/>
            <person name="Andreopoulos B."/>
            <person name="Baker S.E."/>
            <person name="Barry K."/>
            <person name="Bills G."/>
            <person name="Bluhm B.H."/>
            <person name="Cannon C."/>
            <person name="Castanera R."/>
            <person name="Culley D.E."/>
            <person name="Daum C."/>
            <person name="Ezra D."/>
            <person name="Gonzalez J.B."/>
            <person name="Henrissat B."/>
            <person name="Kuo A."/>
            <person name="Liang C."/>
            <person name="Lipzen A."/>
            <person name="Lutzoni F."/>
            <person name="Magnuson J."/>
            <person name="Mondo S."/>
            <person name="Nolan M."/>
            <person name="Ohm R."/>
            <person name="Pangilinan J."/>
            <person name="Park H.-J.H."/>
            <person name="Ramirez L."/>
            <person name="Alfaro M."/>
            <person name="Sun H."/>
            <person name="Tritt A."/>
            <person name="Yoshinaga Y."/>
            <person name="Zwiers L.-H.L."/>
            <person name="Turgeon B.G."/>
            <person name="Goodwin S.B."/>
            <person name="Spatafora J.W."/>
            <person name="Crous P.W."/>
            <person name="Grigoriev I.V."/>
        </authorList>
    </citation>
    <scope>NUCLEOTIDE SEQUENCE [LARGE SCALE GENOMIC DNA]</scope>
    <source>
        <strain evidence="2 3">CBS 611.86</strain>
    </source>
</reference>
<evidence type="ECO:0000313" key="3">
    <source>
        <dbReference type="Proteomes" id="UP000481861"/>
    </source>
</evidence>
<keyword evidence="1" id="KW-0812">Transmembrane</keyword>